<gene>
    <name evidence="4" type="ORF">BOX37_10000</name>
</gene>
<dbReference type="Pfam" id="PF00440">
    <property type="entry name" value="TetR_N"/>
    <property type="match status" value="1"/>
</dbReference>
<dbReference type="InterPro" id="IPR009057">
    <property type="entry name" value="Homeodomain-like_sf"/>
</dbReference>
<dbReference type="InterPro" id="IPR041583">
    <property type="entry name" value="TetR_C_31"/>
</dbReference>
<evidence type="ECO:0000259" key="3">
    <source>
        <dbReference type="PROSITE" id="PS50977"/>
    </source>
</evidence>
<accession>A0A1J0VQD7</accession>
<reference evidence="4" key="1">
    <citation type="submission" date="2016-11" db="EMBL/GenBank/DDBJ databases">
        <authorList>
            <person name="Jaros S."/>
            <person name="Januszkiewicz K."/>
            <person name="Wedrychowicz H."/>
        </authorList>
    </citation>
    <scope>NUCLEOTIDE SEQUENCE [LARGE SCALE GENOMIC DNA]</scope>
    <source>
        <strain evidence="4">Y48</strain>
    </source>
</reference>
<dbReference type="Proteomes" id="UP000183810">
    <property type="component" value="Chromosome"/>
</dbReference>
<keyword evidence="5" id="KW-1185">Reference proteome</keyword>
<evidence type="ECO:0000256" key="2">
    <source>
        <dbReference type="PROSITE-ProRule" id="PRU00335"/>
    </source>
</evidence>
<sequence>MISHRDRVLDAAIEVLGTRGSRALTHRAVDEAAGLPTGSTSNYFRTRDALLCGLADRLEQRDHADWAALNRAPAPATVDHLVDGLALFLTHTTTTDRVRTRARLALFGEAPTVPALHDALHRAHHRLRDWAVEMAAQVGISPADTAILVDYLDGAVVHRLGGFERAADPRPALARLVHALHRTGDSR</sequence>
<evidence type="ECO:0000313" key="4">
    <source>
        <dbReference type="EMBL" id="APE34238.1"/>
    </source>
</evidence>
<dbReference type="OrthoDB" id="7506349at2"/>
<dbReference type="AlphaFoldDB" id="A0A1J0VQD7"/>
<name>A0A1J0VQD7_9NOCA</name>
<dbReference type="KEGG" id="nsl:BOX37_10000"/>
<evidence type="ECO:0000256" key="1">
    <source>
        <dbReference type="ARBA" id="ARBA00023125"/>
    </source>
</evidence>
<feature type="domain" description="HTH tetR-type" evidence="3">
    <location>
        <begin position="2"/>
        <end position="62"/>
    </location>
</feature>
<dbReference type="EMBL" id="CP018082">
    <property type="protein sequence ID" value="APE34238.1"/>
    <property type="molecule type" value="Genomic_DNA"/>
</dbReference>
<dbReference type="Gene3D" id="1.10.357.10">
    <property type="entry name" value="Tetracycline Repressor, domain 2"/>
    <property type="match status" value="1"/>
</dbReference>
<dbReference type="PROSITE" id="PS50977">
    <property type="entry name" value="HTH_TETR_2"/>
    <property type="match status" value="1"/>
</dbReference>
<feature type="DNA-binding region" description="H-T-H motif" evidence="2">
    <location>
        <begin position="25"/>
        <end position="44"/>
    </location>
</feature>
<protein>
    <submittedName>
        <fullName evidence="4">TetR family transcriptional regulator</fullName>
    </submittedName>
</protein>
<evidence type="ECO:0000313" key="5">
    <source>
        <dbReference type="Proteomes" id="UP000183810"/>
    </source>
</evidence>
<dbReference type="Pfam" id="PF17940">
    <property type="entry name" value="TetR_C_31"/>
    <property type="match status" value="1"/>
</dbReference>
<dbReference type="RefSeq" id="WP_071927417.1">
    <property type="nucleotide sequence ID" value="NZ_CP018082.1"/>
</dbReference>
<organism evidence="4 5">
    <name type="scientific">Nocardia mangyaensis</name>
    <dbReference type="NCBI Taxonomy" id="2213200"/>
    <lineage>
        <taxon>Bacteria</taxon>
        <taxon>Bacillati</taxon>
        <taxon>Actinomycetota</taxon>
        <taxon>Actinomycetes</taxon>
        <taxon>Mycobacteriales</taxon>
        <taxon>Nocardiaceae</taxon>
        <taxon>Nocardia</taxon>
    </lineage>
</organism>
<proteinExistence type="predicted"/>
<dbReference type="GO" id="GO:0003677">
    <property type="term" value="F:DNA binding"/>
    <property type="evidence" value="ECO:0007669"/>
    <property type="project" value="UniProtKB-UniRule"/>
</dbReference>
<dbReference type="InterPro" id="IPR001647">
    <property type="entry name" value="HTH_TetR"/>
</dbReference>
<dbReference type="SUPFAM" id="SSF46689">
    <property type="entry name" value="Homeodomain-like"/>
    <property type="match status" value="1"/>
</dbReference>
<keyword evidence="1 2" id="KW-0238">DNA-binding</keyword>